<feature type="transmembrane region" description="Helical" evidence="7">
    <location>
        <begin position="232"/>
        <end position="255"/>
    </location>
</feature>
<keyword evidence="10" id="KW-1185">Reference proteome</keyword>
<dbReference type="Proteomes" id="UP000618445">
    <property type="component" value="Unassembled WGS sequence"/>
</dbReference>
<gene>
    <name evidence="9" type="ORF">H6G05_06010</name>
</gene>
<evidence type="ECO:0000256" key="3">
    <source>
        <dbReference type="ARBA" id="ARBA00022475"/>
    </source>
</evidence>
<evidence type="ECO:0000313" key="10">
    <source>
        <dbReference type="Proteomes" id="UP000618445"/>
    </source>
</evidence>
<feature type="transmembrane region" description="Helical" evidence="7">
    <location>
        <begin position="294"/>
        <end position="314"/>
    </location>
</feature>
<name>A0ABR8C8A9_9CYAN</name>
<protein>
    <submittedName>
        <fullName evidence="9">MFS transporter</fullName>
    </submittedName>
</protein>
<evidence type="ECO:0000256" key="5">
    <source>
        <dbReference type="ARBA" id="ARBA00022989"/>
    </source>
</evidence>
<keyword evidence="5 7" id="KW-1133">Transmembrane helix</keyword>
<reference evidence="9 10" key="1">
    <citation type="journal article" date="2020" name="ISME J.">
        <title>Comparative genomics reveals insights into cyanobacterial evolution and habitat adaptation.</title>
        <authorList>
            <person name="Chen M.Y."/>
            <person name="Teng W.K."/>
            <person name="Zhao L."/>
            <person name="Hu C.X."/>
            <person name="Zhou Y.K."/>
            <person name="Han B.P."/>
            <person name="Song L.R."/>
            <person name="Shu W.S."/>
        </authorList>
    </citation>
    <scope>NUCLEOTIDE SEQUENCE [LARGE SCALE GENOMIC DNA]</scope>
    <source>
        <strain evidence="9 10">FACHB-1050</strain>
    </source>
</reference>
<proteinExistence type="predicted"/>
<organism evidence="9 10">
    <name type="scientific">Phormidium tenue FACHB-1050</name>
    <dbReference type="NCBI Taxonomy" id="2692857"/>
    <lineage>
        <taxon>Bacteria</taxon>
        <taxon>Bacillati</taxon>
        <taxon>Cyanobacteriota</taxon>
        <taxon>Cyanophyceae</taxon>
        <taxon>Oscillatoriophycideae</taxon>
        <taxon>Oscillatoriales</taxon>
        <taxon>Oscillatoriaceae</taxon>
        <taxon>Phormidium</taxon>
    </lineage>
</organism>
<evidence type="ECO:0000256" key="1">
    <source>
        <dbReference type="ARBA" id="ARBA00004651"/>
    </source>
</evidence>
<dbReference type="Pfam" id="PF05977">
    <property type="entry name" value="MFS_3"/>
    <property type="match status" value="1"/>
</dbReference>
<evidence type="ECO:0000256" key="6">
    <source>
        <dbReference type="ARBA" id="ARBA00023136"/>
    </source>
</evidence>
<feature type="transmembrane region" description="Helical" evidence="7">
    <location>
        <begin position="20"/>
        <end position="45"/>
    </location>
</feature>
<evidence type="ECO:0000256" key="4">
    <source>
        <dbReference type="ARBA" id="ARBA00022692"/>
    </source>
</evidence>
<dbReference type="PANTHER" id="PTHR43266">
    <property type="entry name" value="MACROLIDE-EFFLUX PROTEIN"/>
    <property type="match status" value="1"/>
</dbReference>
<evidence type="ECO:0000256" key="7">
    <source>
        <dbReference type="SAM" id="Phobius"/>
    </source>
</evidence>
<dbReference type="InterPro" id="IPR036259">
    <property type="entry name" value="MFS_trans_sf"/>
</dbReference>
<comment type="caution">
    <text evidence="9">The sequence shown here is derived from an EMBL/GenBank/DDBJ whole genome shotgun (WGS) entry which is preliminary data.</text>
</comment>
<feature type="transmembrane region" description="Helical" evidence="7">
    <location>
        <begin position="383"/>
        <end position="402"/>
    </location>
</feature>
<dbReference type="PROSITE" id="PS50850">
    <property type="entry name" value="MFS"/>
    <property type="match status" value="1"/>
</dbReference>
<keyword evidence="3" id="KW-1003">Cell membrane</keyword>
<sequence length="464" mass="51008">MSQVPSSLRCLNNSTFARLYTAQTISLFGDALTWLGLALLAFELAGKDSAVVLSVALTLRVTAFVILSPIAGAIADRLDRKLILVITHIARMVIVGTMPFVNAVWQIYVLVFALNIFNAFFTPTYQATIPLVTGNREYAQAIALSAATYQLLGVLGPGIAGSVSAWIGARQIFFLDAISFFLAAILIFTLPNQLRVERNENSEKSTKGTIVTIIGDVKEGTTRLFANAFIRYALMLQFVASIAGAQILVNTVGYIKGTLKLSSLEYGWVMAAFGIGATIAAVMVGATNKQWERTIVVLFGAVLITLAILPANYVGLVPLIFLWAIAGMGQVFVNLPTQTLIADQIPSNLQGRVYGAHFAWSHLWWAVSYPIAGWLGSQSNTSFLYGSLIGFTLLAVVQILLAPKTHEHQHEYLWHEHEHTHDPHHQHDHPEGVLLTEPHTHTHEHLPINHRHAHYTDIHHLHSH</sequence>
<feature type="domain" description="Major facilitator superfamily (MFS) profile" evidence="8">
    <location>
        <begin position="15"/>
        <end position="405"/>
    </location>
</feature>
<feature type="transmembrane region" description="Helical" evidence="7">
    <location>
        <begin position="353"/>
        <end position="371"/>
    </location>
</feature>
<keyword evidence="2" id="KW-0813">Transport</keyword>
<evidence type="ECO:0000313" key="9">
    <source>
        <dbReference type="EMBL" id="MBD2316400.1"/>
    </source>
</evidence>
<dbReference type="CDD" id="cd06173">
    <property type="entry name" value="MFS_MefA_like"/>
    <property type="match status" value="1"/>
</dbReference>
<dbReference type="PANTHER" id="PTHR43266:SF2">
    <property type="entry name" value="MAJOR FACILITATOR SUPERFAMILY (MFS) PROFILE DOMAIN-CONTAINING PROTEIN"/>
    <property type="match status" value="1"/>
</dbReference>
<dbReference type="SUPFAM" id="SSF103473">
    <property type="entry name" value="MFS general substrate transporter"/>
    <property type="match status" value="1"/>
</dbReference>
<feature type="transmembrane region" description="Helical" evidence="7">
    <location>
        <begin position="267"/>
        <end position="287"/>
    </location>
</feature>
<feature type="transmembrane region" description="Helical" evidence="7">
    <location>
        <begin position="51"/>
        <end position="75"/>
    </location>
</feature>
<comment type="subcellular location">
    <subcellularLocation>
        <location evidence="1">Cell membrane</location>
        <topology evidence="1">Multi-pass membrane protein</topology>
    </subcellularLocation>
</comment>
<accession>A0ABR8C8A9</accession>
<dbReference type="Gene3D" id="1.20.1250.20">
    <property type="entry name" value="MFS general substrate transporter like domains"/>
    <property type="match status" value="1"/>
</dbReference>
<dbReference type="InterPro" id="IPR010290">
    <property type="entry name" value="TM_effector"/>
</dbReference>
<feature type="transmembrane region" description="Helical" evidence="7">
    <location>
        <begin position="107"/>
        <end position="126"/>
    </location>
</feature>
<evidence type="ECO:0000259" key="8">
    <source>
        <dbReference type="PROSITE" id="PS50850"/>
    </source>
</evidence>
<feature type="transmembrane region" description="Helical" evidence="7">
    <location>
        <begin position="138"/>
        <end position="160"/>
    </location>
</feature>
<evidence type="ECO:0000256" key="2">
    <source>
        <dbReference type="ARBA" id="ARBA00022448"/>
    </source>
</evidence>
<feature type="transmembrane region" description="Helical" evidence="7">
    <location>
        <begin position="172"/>
        <end position="190"/>
    </location>
</feature>
<dbReference type="EMBL" id="JACJQY010000006">
    <property type="protein sequence ID" value="MBD2316400.1"/>
    <property type="molecule type" value="Genomic_DNA"/>
</dbReference>
<keyword evidence="4 7" id="KW-0812">Transmembrane</keyword>
<keyword evidence="6 7" id="KW-0472">Membrane</keyword>
<dbReference type="InterPro" id="IPR020846">
    <property type="entry name" value="MFS_dom"/>
</dbReference>
<dbReference type="RefSeq" id="WP_190577187.1">
    <property type="nucleotide sequence ID" value="NZ_CAWPQU010000056.1"/>
</dbReference>